<dbReference type="Gene3D" id="2.160.20.10">
    <property type="entry name" value="Single-stranded right-handed beta-helix, Pectin lyase-like"/>
    <property type="match status" value="1"/>
</dbReference>
<dbReference type="AlphaFoldDB" id="A0A433ZTC1"/>
<dbReference type="InterPro" id="IPR011050">
    <property type="entry name" value="Pectin_lyase_fold/virulence"/>
</dbReference>
<reference evidence="3 4" key="1">
    <citation type="submission" date="2017-08" db="EMBL/GenBank/DDBJ databases">
        <title>Draft genome sequence of pheromone producing symbiont Morganella morganii, of the female New Zealand grass grub Costelytra giveni.</title>
        <authorList>
            <person name="Laugraud A."/>
            <person name="Young S.D."/>
            <person name="Hurst M.H."/>
        </authorList>
    </citation>
    <scope>NUCLEOTIDE SEQUENCE [LARGE SCALE GENOMIC DNA]</scope>
    <source>
        <strain evidence="3 4">MMsCG</strain>
    </source>
</reference>
<dbReference type="NCBIfam" id="TIGR01901">
    <property type="entry name" value="adhes_NPXG"/>
    <property type="match status" value="1"/>
</dbReference>
<protein>
    <submittedName>
        <fullName evidence="3">Large exoprotein</fullName>
    </submittedName>
</protein>
<gene>
    <name evidence="3" type="ORF">CKG00_02410</name>
</gene>
<evidence type="ECO:0000259" key="2">
    <source>
        <dbReference type="SMART" id="SM00912"/>
    </source>
</evidence>
<name>A0A433ZTC1_MORMO</name>
<organism evidence="3 4">
    <name type="scientific">Morganella morganii</name>
    <name type="common">Proteus morganii</name>
    <dbReference type="NCBI Taxonomy" id="582"/>
    <lineage>
        <taxon>Bacteria</taxon>
        <taxon>Pseudomonadati</taxon>
        <taxon>Pseudomonadota</taxon>
        <taxon>Gammaproteobacteria</taxon>
        <taxon>Enterobacterales</taxon>
        <taxon>Morganellaceae</taxon>
        <taxon>Morganella</taxon>
    </lineage>
</organism>
<dbReference type="OrthoDB" id="6464599at2"/>
<dbReference type="SMART" id="SM00912">
    <property type="entry name" value="Haemagg_act"/>
    <property type="match status" value="1"/>
</dbReference>
<dbReference type="Proteomes" id="UP000286908">
    <property type="component" value="Unassembled WGS sequence"/>
</dbReference>
<evidence type="ECO:0000313" key="4">
    <source>
        <dbReference type="Proteomes" id="UP000286908"/>
    </source>
</evidence>
<keyword evidence="1" id="KW-0732">Signal</keyword>
<dbReference type="SUPFAM" id="SSF51126">
    <property type="entry name" value="Pectin lyase-like"/>
    <property type="match status" value="1"/>
</dbReference>
<feature type="signal peptide" evidence="1">
    <location>
        <begin position="1"/>
        <end position="22"/>
    </location>
</feature>
<evidence type="ECO:0000313" key="3">
    <source>
        <dbReference type="EMBL" id="RUT65377.1"/>
    </source>
</evidence>
<accession>A0A433ZTC1</accession>
<feature type="domain" description="Filamentous haemagglutinin FhaB/tRNA nuclease CdiA-like TPS" evidence="2">
    <location>
        <begin position="52"/>
        <end position="152"/>
    </location>
</feature>
<dbReference type="InterPro" id="IPR012334">
    <property type="entry name" value="Pectin_lyas_fold"/>
</dbReference>
<sequence length="185" mass="20277">MKKTFAVLSLISASLFSAQSVAGPGNTEYTYRNGDKIRVTSPEVKTSVFENSRKKPVLVINSSDNRGISHNIFTDYNVGKKGLIIHNNENAKTIINEVIGKNKTRLRGNTFIAGGKASLLIINPNGVVCQGCSSTNTSLYSHRKTLPVIINTAQNNDVIFDARKPLPDSERLTDIRQNITLTTSR</sequence>
<evidence type="ECO:0000256" key="1">
    <source>
        <dbReference type="SAM" id="SignalP"/>
    </source>
</evidence>
<feature type="chain" id="PRO_5019438418" evidence="1">
    <location>
        <begin position="23"/>
        <end position="185"/>
    </location>
</feature>
<dbReference type="EMBL" id="NRQY01000001">
    <property type="protein sequence ID" value="RUT65377.1"/>
    <property type="molecule type" value="Genomic_DNA"/>
</dbReference>
<comment type="caution">
    <text evidence="3">The sequence shown here is derived from an EMBL/GenBank/DDBJ whole genome shotgun (WGS) entry which is preliminary data.</text>
</comment>
<proteinExistence type="predicted"/>
<dbReference type="InterPro" id="IPR008638">
    <property type="entry name" value="FhaB/CdiA-like_TPS"/>
</dbReference>
<dbReference type="Pfam" id="PF05860">
    <property type="entry name" value="TPS"/>
    <property type="match status" value="1"/>
</dbReference>